<keyword evidence="2" id="KW-1185">Reference proteome</keyword>
<name>A0A1X3CZZ8_9NEIS</name>
<reference evidence="1 2" key="1">
    <citation type="submission" date="2018-12" db="EMBL/GenBank/DDBJ databases">
        <authorList>
            <consortium name="Pathogen Informatics"/>
        </authorList>
    </citation>
    <scope>NUCLEOTIDE SEQUENCE [LARGE SCALE GENOMIC DNA]</scope>
    <source>
        <strain evidence="1 2">NCTC10296</strain>
    </source>
</reference>
<protein>
    <submittedName>
        <fullName evidence="1">Uncharacterized protein</fullName>
    </submittedName>
</protein>
<proteinExistence type="predicted"/>
<dbReference type="EMBL" id="LR134313">
    <property type="protein sequence ID" value="VEF02530.1"/>
    <property type="molecule type" value="Genomic_DNA"/>
</dbReference>
<dbReference type="RefSeq" id="WP_197719589.1">
    <property type="nucleotide sequence ID" value="NZ_CAUJPY010000007.1"/>
</dbReference>
<accession>A0A1X3CZZ8</accession>
<dbReference type="Proteomes" id="UP000279284">
    <property type="component" value="Chromosome"/>
</dbReference>
<gene>
    <name evidence="1" type="ORF">NCTC10296_01841</name>
</gene>
<dbReference type="AlphaFoldDB" id="A0A1X3CZZ8"/>
<dbReference type="KEGG" id="nci:NCTC10296_01841"/>
<dbReference type="InterPro" id="IPR025247">
    <property type="entry name" value="EcoRI-like_methylase"/>
</dbReference>
<dbReference type="STRING" id="493.BWD07_02830"/>
<sequence length="68" mass="8269">MFQMASCVRNHRVVDGEVKARAQASWFTNLNHDKRHEELMLYKRHTPEEYPYYDNERCDRSRKVAKIL</sequence>
<evidence type="ECO:0000313" key="1">
    <source>
        <dbReference type="EMBL" id="VEF02530.1"/>
    </source>
</evidence>
<evidence type="ECO:0000313" key="2">
    <source>
        <dbReference type="Proteomes" id="UP000279284"/>
    </source>
</evidence>
<dbReference type="Pfam" id="PF13651">
    <property type="entry name" value="EcoRI_methylase"/>
    <property type="match status" value="1"/>
</dbReference>
<organism evidence="1 2">
    <name type="scientific">Neisseria canis</name>
    <dbReference type="NCBI Taxonomy" id="493"/>
    <lineage>
        <taxon>Bacteria</taxon>
        <taxon>Pseudomonadati</taxon>
        <taxon>Pseudomonadota</taxon>
        <taxon>Betaproteobacteria</taxon>
        <taxon>Neisseriales</taxon>
        <taxon>Neisseriaceae</taxon>
        <taxon>Neisseria</taxon>
    </lineage>
</organism>